<feature type="signal peptide" evidence="2">
    <location>
        <begin position="1"/>
        <end position="21"/>
    </location>
</feature>
<name>A0A078B8N6_STYLE</name>
<keyword evidence="2" id="KW-0732">Signal</keyword>
<evidence type="ECO:0000256" key="1">
    <source>
        <dbReference type="SAM" id="MobiDB-lite"/>
    </source>
</evidence>
<feature type="compositionally biased region" description="Polar residues" evidence="1">
    <location>
        <begin position="714"/>
        <end position="731"/>
    </location>
</feature>
<feature type="compositionally biased region" description="Polar residues" evidence="1">
    <location>
        <begin position="1108"/>
        <end position="1119"/>
    </location>
</feature>
<feature type="compositionally biased region" description="Low complexity" evidence="1">
    <location>
        <begin position="748"/>
        <end position="769"/>
    </location>
</feature>
<feature type="chain" id="PRO_5001729990" evidence="2">
    <location>
        <begin position="22"/>
        <end position="1813"/>
    </location>
</feature>
<feature type="compositionally biased region" description="Polar residues" evidence="1">
    <location>
        <begin position="790"/>
        <end position="802"/>
    </location>
</feature>
<dbReference type="Proteomes" id="UP000039865">
    <property type="component" value="Unassembled WGS sequence"/>
</dbReference>
<evidence type="ECO:0000256" key="2">
    <source>
        <dbReference type="SAM" id="SignalP"/>
    </source>
</evidence>
<feature type="region of interest" description="Disordered" evidence="1">
    <location>
        <begin position="1009"/>
        <end position="1064"/>
    </location>
</feature>
<feature type="region of interest" description="Disordered" evidence="1">
    <location>
        <begin position="691"/>
        <end position="871"/>
    </location>
</feature>
<evidence type="ECO:0000313" key="4">
    <source>
        <dbReference type="Proteomes" id="UP000039865"/>
    </source>
</evidence>
<feature type="region of interest" description="Disordered" evidence="1">
    <location>
        <begin position="1108"/>
        <end position="1140"/>
    </location>
</feature>
<feature type="region of interest" description="Disordered" evidence="1">
    <location>
        <begin position="423"/>
        <end position="443"/>
    </location>
</feature>
<proteinExistence type="predicted"/>
<organism evidence="3 4">
    <name type="scientific">Stylonychia lemnae</name>
    <name type="common">Ciliate</name>
    <dbReference type="NCBI Taxonomy" id="5949"/>
    <lineage>
        <taxon>Eukaryota</taxon>
        <taxon>Sar</taxon>
        <taxon>Alveolata</taxon>
        <taxon>Ciliophora</taxon>
        <taxon>Intramacronucleata</taxon>
        <taxon>Spirotrichea</taxon>
        <taxon>Stichotrichia</taxon>
        <taxon>Sporadotrichida</taxon>
        <taxon>Oxytrichidae</taxon>
        <taxon>Stylonychinae</taxon>
        <taxon>Stylonychia</taxon>
    </lineage>
</organism>
<dbReference type="PANTHER" id="PTHR31434:SF2">
    <property type="entry name" value="S PHASE CYCLIN A-ASSOCIATED PROTEIN IN THE ENDOPLASMIC RETICULUM"/>
    <property type="match status" value="1"/>
</dbReference>
<gene>
    <name evidence="3" type="primary">Contig11497.g12307</name>
    <name evidence="3" type="ORF">STYLEM_19926</name>
</gene>
<dbReference type="InParanoid" id="A0A078B8N6"/>
<dbReference type="EMBL" id="CCKQ01018797">
    <property type="protein sequence ID" value="CDW90779.1"/>
    <property type="molecule type" value="Genomic_DNA"/>
</dbReference>
<keyword evidence="4" id="KW-1185">Reference proteome</keyword>
<evidence type="ECO:0000313" key="3">
    <source>
        <dbReference type="EMBL" id="CDW90779.1"/>
    </source>
</evidence>
<sequence length="1813" mass="209696">MNKALLAIVLISCIFMQQYSCAQPSILKAFNQLDAQVKVDPFVNADQTTVLYLKMFLTKSELAIEEMPEEETDIRPSRDLNPGPLAPKARIIATRPHGHFKGILINPVLISGDKINIGPLNIIENIHQQMSQDSVLKTTIESQQVKKVQSDNVPISLNNSALNESLGAMSMNDLEQRDQSIFPTAEYYQNLRKTSQAESELAIEEMPEEETDIRRKINQKLIRNKNYFMNFIGEGNGTQNSHSNHIFSKDDYSQTANKMIQLYDKRSRSETPDKMSATEVLLRAHKKLAAQAEKRKQSPHKILEKHQQRQKKAEELRSLIEQSKKNWYEKIRIRQQIARKKWQELLAERKAKLQDKLEQAEERRESELQSLINKAKQEIQKIDETNYIVKMTMNNMKLDLNLKMNETQERRNQYMEEQIKRKQADRALKEEAAEKRRQELQKSTENKFLTNKQKREQADLRRNMMIEQKKRAAQEKQKRILVLQRKNDLGDKLSDVMSFVNNSECIWEFLGNERDWQDLGDYYSTRDEDFIFELIQKDHFEIQKLKLKKDAEILNKIIVINDKGEIYSNKEYIALAKKNIQRQGKSEFDLSDEESMQDDSQSEASEDKASIPEEALRDEDCVKDDEDIKDQDVLMNNNQSEIFNNELQTYHMHTLRLKMSMKRNVLKKNLSEDLTWADFLKNESYTYQQNPYPQIKLGQTRSMRSTPERRQEIPSESENNQTISSGNQTQEAEIIQNQNSKKKKKHQQQNQTLNNQQNTQNTSSGSNLSEKSRISSVVYPSKNKKNPKNQSGTSINNPNQEQIKALMNMKRSSGSNQSSTQSLSINTGDNSLNLGKKIPSLDTESARKRSSRMHSSSVQESSGTNIQNLNQNNNANQSMMEENNTAYEKIAEYQYMTHTGSQMSSLITNPKPVPPQSKVLPKKLTLNANKMLFPINPQKLLIKRPGKEGQFGKFKIIVKMEDLSTSKTLINTSINMSSSHILTESSVDEKLPLQKSFIQTLAAQPLESEIKKDSPLGKKSLQNTPSDNKRKESLDESNQLQINTSSLNNSVSMEQTSATGTPQTSRLLQIQQKFWEKYQNQNQTLEEQASTSNLSKKYQAVIQQQQLNSTIQSDSSQSPPKREKMQISTSIESDQQSNSTNTTSILQLNYMSNPSPNEIGNVQMNEQGYKELMIKYILTDNIHLLKTEDNQKTVAVEGQDADKVIDYLEINELNIKYCRLCDLIIPDHMSIEAHTQLKSHKKTRDELGIKEVEDLQFSIISMNSQPGDIEKELLKEKEKALKRKVKRIKTQMISQAVSHESAAYNPGKEYNSPNKKRLQILCIDLEKQVIPIINNYEALENTLKEIIKILDLRKQPDLHLMRKLKYIPILIEICKRISVCHKNEFKYLGKMLDYVIKIINIFCGLRENRNYMLQTNRMLALIELLNWCLNRPTQLFYGIIFMPTLFHILTLHVKHRAPYECQQMKEMFVEYLICSQITIKIKSKFQIINGPLDLSEMMGQVPLFLLKSAAFIESLTNILQIDAINRPVYEKSTKIGEHIIFVIQNTELFGIIPMITTILLSRNQPFKPSQNYQQIVSTSNKILPQTILSLAITSVKILNNVLRMDYKAAQQMMSDFEIQEQLYHLFNYLLYYTIETIDQQEDSKELLHETLLLIGYFTLNHEKHQQILCKGENTLIQKLCNLPFTYFCDKKLKEILFPTLIQVSYKNDRCLAIMDQEIAIKMLVDFINMNLKEELPKIEEEINDYHSISSLGGHQINGGLVDRRTRSPSQSSTSSQCSMQIDIINGNCPYLPLYMRFPKKLWKDAIQFYSQVL</sequence>
<dbReference type="OrthoDB" id="313366at2759"/>
<feature type="compositionally biased region" description="Low complexity" evidence="1">
    <location>
        <begin position="812"/>
        <end position="827"/>
    </location>
</feature>
<feature type="compositionally biased region" description="Basic and acidic residues" evidence="1">
    <location>
        <begin position="605"/>
        <end position="615"/>
    </location>
</feature>
<dbReference type="PANTHER" id="PTHR31434">
    <property type="entry name" value="S PHASE CYCLIN A-ASSOCIATED PROTEIN IN THE ENDOPLASMIC RETICULUM"/>
    <property type="match status" value="1"/>
</dbReference>
<feature type="region of interest" description="Disordered" evidence="1">
    <location>
        <begin position="586"/>
        <end position="615"/>
    </location>
</feature>
<accession>A0A078B8N6</accession>
<feature type="compositionally biased region" description="Polar residues" evidence="1">
    <location>
        <begin position="853"/>
        <end position="864"/>
    </location>
</feature>
<feature type="compositionally biased region" description="Polar residues" evidence="1">
    <location>
        <begin position="1036"/>
        <end position="1064"/>
    </location>
</feature>
<feature type="compositionally biased region" description="Acidic residues" evidence="1">
    <location>
        <begin position="589"/>
        <end position="601"/>
    </location>
</feature>
<reference evidence="3 4" key="1">
    <citation type="submission" date="2014-06" db="EMBL/GenBank/DDBJ databases">
        <authorList>
            <person name="Swart Estienne"/>
        </authorList>
    </citation>
    <scope>NUCLEOTIDE SEQUENCE [LARGE SCALE GENOMIC DNA]</scope>
    <source>
        <strain evidence="3 4">130c</strain>
    </source>
</reference>
<feature type="compositionally biased region" description="Polar residues" evidence="1">
    <location>
        <begin position="691"/>
        <end position="705"/>
    </location>
</feature>
<protein>
    <submittedName>
        <fullName evidence="3">Uncharacterized protein</fullName>
    </submittedName>
</protein>